<evidence type="ECO:0000313" key="2">
    <source>
        <dbReference type="EMBL" id="MET3585445.1"/>
    </source>
</evidence>
<dbReference type="PANTHER" id="PTHR33570">
    <property type="entry name" value="4-CARBOXYMUCONOLACTONE DECARBOXYLASE FAMILY PROTEIN"/>
    <property type="match status" value="1"/>
</dbReference>
<organism evidence="2 3">
    <name type="scientific">Pseudorhizobium tarimense</name>
    <dbReference type="NCBI Taxonomy" id="1079109"/>
    <lineage>
        <taxon>Bacteria</taxon>
        <taxon>Pseudomonadati</taxon>
        <taxon>Pseudomonadota</taxon>
        <taxon>Alphaproteobacteria</taxon>
        <taxon>Hyphomicrobiales</taxon>
        <taxon>Rhizobiaceae</taxon>
        <taxon>Rhizobium/Agrobacterium group</taxon>
        <taxon>Pseudorhizobium</taxon>
    </lineage>
</organism>
<proteinExistence type="predicted"/>
<dbReference type="GO" id="GO:0047575">
    <property type="term" value="F:4-carboxymuconolactone decarboxylase activity"/>
    <property type="evidence" value="ECO:0007669"/>
    <property type="project" value="UniProtKB-EC"/>
</dbReference>
<dbReference type="PANTHER" id="PTHR33570:SF2">
    <property type="entry name" value="CARBOXYMUCONOLACTONE DECARBOXYLASE-LIKE DOMAIN-CONTAINING PROTEIN"/>
    <property type="match status" value="1"/>
</dbReference>
<gene>
    <name evidence="2" type="ORF">ABID21_001554</name>
</gene>
<protein>
    <submittedName>
        <fullName evidence="2">4-carboxymuconolactone decarboxylase</fullName>
        <ecNumber evidence="2">4.1.1.44</ecNumber>
    </submittedName>
</protein>
<dbReference type="Gene3D" id="1.20.1290.10">
    <property type="entry name" value="AhpD-like"/>
    <property type="match status" value="1"/>
</dbReference>
<comment type="caution">
    <text evidence="2">The sequence shown here is derived from an EMBL/GenBank/DDBJ whole genome shotgun (WGS) entry which is preliminary data.</text>
</comment>
<dbReference type="EMBL" id="JBEPLJ010000005">
    <property type="protein sequence ID" value="MET3585445.1"/>
    <property type="molecule type" value="Genomic_DNA"/>
</dbReference>
<dbReference type="InterPro" id="IPR003779">
    <property type="entry name" value="CMD-like"/>
</dbReference>
<name>A0ABV2H4H3_9HYPH</name>
<reference evidence="2 3" key="1">
    <citation type="submission" date="2024-06" db="EMBL/GenBank/DDBJ databases">
        <title>Genomic Encyclopedia of Type Strains, Phase IV (KMG-IV): sequencing the most valuable type-strain genomes for metagenomic binning, comparative biology and taxonomic classification.</title>
        <authorList>
            <person name="Goeker M."/>
        </authorList>
    </citation>
    <scope>NUCLEOTIDE SEQUENCE [LARGE SCALE GENOMIC DNA]</scope>
    <source>
        <strain evidence="2 3">DSM 105042</strain>
    </source>
</reference>
<accession>A0ABV2H4H3</accession>
<keyword evidence="2" id="KW-0456">Lyase</keyword>
<feature type="domain" description="Carboxymuconolactone decarboxylase-like" evidence="1">
    <location>
        <begin position="41"/>
        <end position="122"/>
    </location>
</feature>
<dbReference type="RefSeq" id="WP_247243402.1">
    <property type="nucleotide sequence ID" value="NZ_JALJRA010000005.1"/>
</dbReference>
<evidence type="ECO:0000259" key="1">
    <source>
        <dbReference type="Pfam" id="PF02627"/>
    </source>
</evidence>
<dbReference type="InterPro" id="IPR012788">
    <property type="entry name" value="Decarb_PcaC"/>
</dbReference>
<dbReference type="NCBIfam" id="TIGR02425">
    <property type="entry name" value="decarb_PcaC"/>
    <property type="match status" value="1"/>
</dbReference>
<dbReference type="InterPro" id="IPR029032">
    <property type="entry name" value="AhpD-like"/>
</dbReference>
<dbReference type="Pfam" id="PF02627">
    <property type="entry name" value="CMD"/>
    <property type="match status" value="1"/>
</dbReference>
<evidence type="ECO:0000313" key="3">
    <source>
        <dbReference type="Proteomes" id="UP001549031"/>
    </source>
</evidence>
<dbReference type="SUPFAM" id="SSF69118">
    <property type="entry name" value="AhpD-like"/>
    <property type="match status" value="1"/>
</dbReference>
<keyword evidence="3" id="KW-1185">Reference proteome</keyword>
<dbReference type="EC" id="4.1.1.44" evidence="2"/>
<dbReference type="Proteomes" id="UP001549031">
    <property type="component" value="Unassembled WGS sequence"/>
</dbReference>
<sequence>MTDKPVETDRYRQGLTTRREVLGEAHVDRALANETEFDKPFQTFITEGAWGSLWSRPGLSKRERSIVTIALLAAGGHYDEVAMHVRATARTGATKNDICEALMHVAVYAGVPAANHAFKIAKSIYSEMEAGTDTGGDADEKRTA</sequence>
<dbReference type="InterPro" id="IPR052512">
    <property type="entry name" value="4CMD/NDH-1_regulator"/>
</dbReference>